<feature type="transmembrane region" description="Helical" evidence="6">
    <location>
        <begin position="31"/>
        <end position="51"/>
    </location>
</feature>
<dbReference type="GO" id="GO:0016020">
    <property type="term" value="C:membrane"/>
    <property type="evidence" value="ECO:0007669"/>
    <property type="project" value="UniProtKB-SubCell"/>
</dbReference>
<comment type="caution">
    <text evidence="8">The sequence shown here is derived from an EMBL/GenBank/DDBJ whole genome shotgun (WGS) entry which is preliminary data.</text>
</comment>
<gene>
    <name evidence="8" type="ORF">SteCoe_36521</name>
</gene>
<dbReference type="OrthoDB" id="284421at2759"/>
<dbReference type="Proteomes" id="UP000187209">
    <property type="component" value="Unassembled WGS sequence"/>
</dbReference>
<dbReference type="InterPro" id="IPR016439">
    <property type="entry name" value="Lag1/Lac1-like"/>
</dbReference>
<feature type="transmembrane region" description="Helical" evidence="6">
    <location>
        <begin position="252"/>
        <end position="274"/>
    </location>
</feature>
<evidence type="ECO:0000256" key="3">
    <source>
        <dbReference type="ARBA" id="ARBA00022989"/>
    </source>
</evidence>
<feature type="transmembrane region" description="Helical" evidence="6">
    <location>
        <begin position="122"/>
        <end position="140"/>
    </location>
</feature>
<protein>
    <recommendedName>
        <fullName evidence="7">TLC domain-containing protein</fullName>
    </recommendedName>
</protein>
<dbReference type="GO" id="GO:0050291">
    <property type="term" value="F:sphingosine N-acyltransferase activity"/>
    <property type="evidence" value="ECO:0007669"/>
    <property type="project" value="InterPro"/>
</dbReference>
<dbReference type="PANTHER" id="PTHR12560:SF0">
    <property type="entry name" value="LD18904P"/>
    <property type="match status" value="1"/>
</dbReference>
<name>A0A1R2AQ62_9CILI</name>
<evidence type="ECO:0000256" key="2">
    <source>
        <dbReference type="ARBA" id="ARBA00022692"/>
    </source>
</evidence>
<dbReference type="AlphaFoldDB" id="A0A1R2AQ62"/>
<evidence type="ECO:0000313" key="8">
    <source>
        <dbReference type="EMBL" id="OMJ66585.1"/>
    </source>
</evidence>
<feature type="transmembrane region" description="Helical" evidence="6">
    <location>
        <begin position="205"/>
        <end position="232"/>
    </location>
</feature>
<feature type="transmembrane region" description="Helical" evidence="6">
    <location>
        <begin position="294"/>
        <end position="315"/>
    </location>
</feature>
<evidence type="ECO:0000313" key="9">
    <source>
        <dbReference type="Proteomes" id="UP000187209"/>
    </source>
</evidence>
<evidence type="ECO:0000256" key="5">
    <source>
        <dbReference type="PROSITE-ProRule" id="PRU00205"/>
    </source>
</evidence>
<dbReference type="SMART" id="SM00724">
    <property type="entry name" value="TLC"/>
    <property type="match status" value="1"/>
</dbReference>
<reference evidence="8 9" key="1">
    <citation type="submission" date="2016-11" db="EMBL/GenBank/DDBJ databases">
        <title>The macronuclear genome of Stentor coeruleus: a giant cell with tiny introns.</title>
        <authorList>
            <person name="Slabodnick M."/>
            <person name="Ruby J.G."/>
            <person name="Reiff S.B."/>
            <person name="Swart E.C."/>
            <person name="Gosai S."/>
            <person name="Prabakaran S."/>
            <person name="Witkowska E."/>
            <person name="Larue G.E."/>
            <person name="Fisher S."/>
            <person name="Freeman R.M."/>
            <person name="Gunawardena J."/>
            <person name="Chu W."/>
            <person name="Stover N.A."/>
            <person name="Gregory B.D."/>
            <person name="Nowacki M."/>
            <person name="Derisi J."/>
            <person name="Roy S.W."/>
            <person name="Marshall W.F."/>
            <person name="Sood P."/>
        </authorList>
    </citation>
    <scope>NUCLEOTIDE SEQUENCE [LARGE SCALE GENOMIC DNA]</scope>
    <source>
        <strain evidence="8">WM001</strain>
    </source>
</reference>
<dbReference type="InterPro" id="IPR006634">
    <property type="entry name" value="TLC-dom"/>
</dbReference>
<dbReference type="Pfam" id="PF03798">
    <property type="entry name" value="TRAM_LAG1_CLN8"/>
    <property type="match status" value="1"/>
</dbReference>
<feature type="transmembrane region" description="Helical" evidence="6">
    <location>
        <begin position="71"/>
        <end position="90"/>
    </location>
</feature>
<dbReference type="GO" id="GO:0046513">
    <property type="term" value="P:ceramide biosynthetic process"/>
    <property type="evidence" value="ECO:0007669"/>
    <property type="project" value="InterPro"/>
</dbReference>
<feature type="domain" description="TLC" evidence="7">
    <location>
        <begin position="121"/>
        <end position="326"/>
    </location>
</feature>
<keyword evidence="9" id="KW-1185">Reference proteome</keyword>
<proteinExistence type="predicted"/>
<keyword evidence="3 6" id="KW-1133">Transmembrane helix</keyword>
<dbReference type="EMBL" id="MPUH01001681">
    <property type="protein sequence ID" value="OMJ66585.1"/>
    <property type="molecule type" value="Genomic_DNA"/>
</dbReference>
<evidence type="ECO:0000256" key="6">
    <source>
        <dbReference type="SAM" id="Phobius"/>
    </source>
</evidence>
<keyword evidence="2 5" id="KW-0812">Transmembrane</keyword>
<accession>A0A1R2AQ62</accession>
<dbReference type="PANTHER" id="PTHR12560">
    <property type="entry name" value="LONGEVITY ASSURANCE FACTOR 1 LAG1"/>
    <property type="match status" value="1"/>
</dbReference>
<evidence type="ECO:0000256" key="4">
    <source>
        <dbReference type="ARBA" id="ARBA00023136"/>
    </source>
</evidence>
<evidence type="ECO:0000256" key="1">
    <source>
        <dbReference type="ARBA" id="ARBA00004141"/>
    </source>
</evidence>
<sequence>MATEEASKDSQNKPSVVKQIWTSITNNKIQLMFFAAFTILCPFLGLFLRNFNEVYQTRAHQRPEYKEWPKYIDLGYSFLVSIFLTILLALNQRALKGFSLKIVAKKYHTDEKLERAERLVKSIFKATYFLFSTFFAYFIASNSYFMPASLGGTGEIHNLFKDTPYFSHDGLPYIRQYIIIQLGYHMHSLIVLITSKIRNDFMEMLLHHFVAIMLISLAYLMNYLPVSLLVLYSHDISDFFVSLSRFLVDTDLSLLKSVSFIFLVISWFYTRLIVFPFDLIRASCYENPMINEIYGIEVITVMLHVLLVLHAYWFVLLMKMLAKLVAAKNLVDIQQDLSKKR</sequence>
<dbReference type="GO" id="GO:0005783">
    <property type="term" value="C:endoplasmic reticulum"/>
    <property type="evidence" value="ECO:0007669"/>
    <property type="project" value="TreeGrafter"/>
</dbReference>
<organism evidence="8 9">
    <name type="scientific">Stentor coeruleus</name>
    <dbReference type="NCBI Taxonomy" id="5963"/>
    <lineage>
        <taxon>Eukaryota</taxon>
        <taxon>Sar</taxon>
        <taxon>Alveolata</taxon>
        <taxon>Ciliophora</taxon>
        <taxon>Postciliodesmatophora</taxon>
        <taxon>Heterotrichea</taxon>
        <taxon>Heterotrichida</taxon>
        <taxon>Stentoridae</taxon>
        <taxon>Stentor</taxon>
    </lineage>
</organism>
<keyword evidence="4 5" id="KW-0472">Membrane</keyword>
<dbReference type="PROSITE" id="PS50922">
    <property type="entry name" value="TLC"/>
    <property type="match status" value="1"/>
</dbReference>
<evidence type="ECO:0000259" key="7">
    <source>
        <dbReference type="PROSITE" id="PS50922"/>
    </source>
</evidence>
<comment type="subcellular location">
    <subcellularLocation>
        <location evidence="1">Membrane</location>
        <topology evidence="1">Multi-pass membrane protein</topology>
    </subcellularLocation>
</comment>